<organism evidence="5 6">
    <name type="scientific">Ornithinimicrobium ciconiae</name>
    <dbReference type="NCBI Taxonomy" id="2594265"/>
    <lineage>
        <taxon>Bacteria</taxon>
        <taxon>Bacillati</taxon>
        <taxon>Actinomycetota</taxon>
        <taxon>Actinomycetes</taxon>
        <taxon>Micrococcales</taxon>
        <taxon>Ornithinimicrobiaceae</taxon>
        <taxon>Ornithinimicrobium</taxon>
    </lineage>
</organism>
<reference evidence="5 6" key="1">
    <citation type="submission" date="2019-07" db="EMBL/GenBank/DDBJ databases">
        <title>complete genome sequencing of Ornithinimicrobium sp. H23M54.</title>
        <authorList>
            <person name="Bae J.-W."/>
            <person name="Lee S.-Y."/>
        </authorList>
    </citation>
    <scope>NUCLEOTIDE SEQUENCE [LARGE SCALE GENOMIC DNA]</scope>
    <source>
        <strain evidence="5 6">H23M54</strain>
    </source>
</reference>
<dbReference type="PANTHER" id="PTHR43199:SF1">
    <property type="entry name" value="GLUTATHIONE HYDROLASE PROENZYME"/>
    <property type="match status" value="1"/>
</dbReference>
<evidence type="ECO:0000313" key="5">
    <source>
        <dbReference type="EMBL" id="QDO89661.1"/>
    </source>
</evidence>
<evidence type="ECO:0000256" key="2">
    <source>
        <dbReference type="ARBA" id="ARBA00022679"/>
    </source>
</evidence>
<dbReference type="OrthoDB" id="9781342at2"/>
<comment type="similarity">
    <text evidence="1">Belongs to the gamma-glutamyltransferase family.</text>
</comment>
<dbReference type="KEGG" id="orz:FNH13_16060"/>
<dbReference type="EMBL" id="CP041616">
    <property type="protein sequence ID" value="QDO89661.1"/>
    <property type="molecule type" value="Genomic_DNA"/>
</dbReference>
<evidence type="ECO:0000256" key="1">
    <source>
        <dbReference type="ARBA" id="ARBA00009381"/>
    </source>
</evidence>
<keyword evidence="2" id="KW-0808">Transferase</keyword>
<dbReference type="AlphaFoldDB" id="A0A516GDS4"/>
<evidence type="ECO:0000256" key="4">
    <source>
        <dbReference type="ARBA" id="ARBA00023145"/>
    </source>
</evidence>
<accession>A0A516GDS4</accession>
<protein>
    <submittedName>
        <fullName evidence="5">Gamma-glutamyltranspeptidase</fullName>
    </submittedName>
</protein>
<evidence type="ECO:0000313" key="6">
    <source>
        <dbReference type="Proteomes" id="UP000315395"/>
    </source>
</evidence>
<dbReference type="Gene3D" id="3.60.20.40">
    <property type="match status" value="1"/>
</dbReference>
<dbReference type="GO" id="GO:0016740">
    <property type="term" value="F:transferase activity"/>
    <property type="evidence" value="ECO:0007669"/>
    <property type="project" value="UniProtKB-KW"/>
</dbReference>
<evidence type="ECO:0000256" key="3">
    <source>
        <dbReference type="ARBA" id="ARBA00022801"/>
    </source>
</evidence>
<dbReference type="Proteomes" id="UP000315395">
    <property type="component" value="Chromosome"/>
</dbReference>
<dbReference type="GO" id="GO:0016787">
    <property type="term" value="F:hydrolase activity"/>
    <property type="evidence" value="ECO:0007669"/>
    <property type="project" value="UniProtKB-KW"/>
</dbReference>
<dbReference type="SUPFAM" id="SSF56235">
    <property type="entry name" value="N-terminal nucleophile aminohydrolases (Ntn hydrolases)"/>
    <property type="match status" value="1"/>
</dbReference>
<dbReference type="InterPro" id="IPR043137">
    <property type="entry name" value="GGT_ssub_C"/>
</dbReference>
<name>A0A516GDS4_9MICO</name>
<sequence length="515" mass="53175">MTRRAAIAAPNPAATSAGLHALGAGGNAVDAAIAAMTTATATEPGIVSPLAGAFINVWPTDGDPVVIDGNVEMPGRGADPARFGSGLIECVTTYGGGLTTYAGPGAVATPGMFAGMGLAHERFGAAPWSELLGVAATITADGFQMSHTAASYFELVAHTIFAWDPTTRGIYTNDASAWAPGQLLRDDNLVATLRQIGEEGAASVYSGDIAARIVADMDERGGLITARDLAEYRPMVRTPLRTTLGAWDLAANSPPAIGGAVLTAMMRLLGDVSERVSPAHAARVMKDVLDLRLHRVDVADDLEVAGHELLETIAELGAVGLPTSQDTAHVSVVDDDGNACAITASSGYGSGMYVGGTGMLGNNALGEPELNRRGLHALVPGTRLASNMAPTTARHRDGTVLSIGTPGADRITTALLQVLVHFCLHGETLQYAVDAPRLHVRHLEDGGVRIDYEESDELQEALTGIVGRSTGELVPLHAHARHAMFFGGVGAALRTPEGELTAAADPRRDAATAVG</sequence>
<dbReference type="PRINTS" id="PR01210">
    <property type="entry name" value="GGTRANSPTASE"/>
</dbReference>
<dbReference type="RefSeq" id="WP_143784383.1">
    <property type="nucleotide sequence ID" value="NZ_CP041616.1"/>
</dbReference>
<keyword evidence="3" id="KW-0378">Hydrolase</keyword>
<keyword evidence="6" id="KW-1185">Reference proteome</keyword>
<dbReference type="InterPro" id="IPR029055">
    <property type="entry name" value="Ntn_hydrolases_N"/>
</dbReference>
<gene>
    <name evidence="5" type="ORF">FNH13_16060</name>
</gene>
<dbReference type="PANTHER" id="PTHR43199">
    <property type="entry name" value="GLUTATHIONE HYDROLASE"/>
    <property type="match status" value="1"/>
</dbReference>
<proteinExistence type="inferred from homology"/>
<dbReference type="InterPro" id="IPR051792">
    <property type="entry name" value="GGT_bact"/>
</dbReference>
<dbReference type="Pfam" id="PF01019">
    <property type="entry name" value="G_glu_transpept"/>
    <property type="match status" value="1"/>
</dbReference>
<keyword evidence="4" id="KW-0865">Zymogen</keyword>